<feature type="non-terminal residue" evidence="1">
    <location>
        <position position="83"/>
    </location>
</feature>
<dbReference type="Gene3D" id="3.40.525.10">
    <property type="entry name" value="CRAL-TRIO lipid binding domain"/>
    <property type="match status" value="1"/>
</dbReference>
<reference evidence="2" key="1">
    <citation type="submission" date="2012-08" db="EMBL/GenBank/DDBJ databases">
        <title>The Genome Sequence of Wuchereria bancrofti.</title>
        <authorList>
            <person name="Nutman T.B."/>
            <person name="Fink D.L."/>
            <person name="Russ C."/>
            <person name="Young S."/>
            <person name="Zeng Q."/>
            <person name="Koehrsen M."/>
            <person name="Alvarado L."/>
            <person name="Berlin A."/>
            <person name="Chapman S.B."/>
            <person name="Chen Z."/>
            <person name="Freedman E."/>
            <person name="Gellesch M."/>
            <person name="Goldberg J."/>
            <person name="Griggs A."/>
            <person name="Gujja S."/>
            <person name="Heilman E.R."/>
            <person name="Heiman D."/>
            <person name="Hepburn T."/>
            <person name="Howarth C."/>
            <person name="Jen D."/>
            <person name="Larson L."/>
            <person name="Lewis B."/>
            <person name="Mehta T."/>
            <person name="Park D."/>
            <person name="Pearson M."/>
            <person name="Roberts A."/>
            <person name="Saif S."/>
            <person name="Shea T."/>
            <person name="Shenoy N."/>
            <person name="Sisk P."/>
            <person name="Stolte C."/>
            <person name="Sykes S."/>
            <person name="Walk T."/>
            <person name="White J."/>
            <person name="Yandava C."/>
            <person name="Haas B."/>
            <person name="Henn M.R."/>
            <person name="Nusbaum C."/>
            <person name="Birren B."/>
        </authorList>
    </citation>
    <scope>NUCLEOTIDE SEQUENCE [LARGE SCALE GENOMIC DNA]</scope>
    <source>
        <strain evidence="2">NA</strain>
    </source>
</reference>
<accession>J9DM30</accession>
<dbReference type="InterPro" id="IPR036865">
    <property type="entry name" value="CRAL-TRIO_dom_sf"/>
</dbReference>
<gene>
    <name evidence="1" type="ORF">WUBG_18415</name>
</gene>
<dbReference type="InterPro" id="IPR036273">
    <property type="entry name" value="CRAL/TRIO_N_dom_sf"/>
</dbReference>
<protein>
    <submittedName>
        <fullName evidence="1">Uncharacterized protein</fullName>
    </submittedName>
</protein>
<organism evidence="1 2">
    <name type="scientific">Wuchereria bancrofti</name>
    <dbReference type="NCBI Taxonomy" id="6293"/>
    <lineage>
        <taxon>Eukaryota</taxon>
        <taxon>Metazoa</taxon>
        <taxon>Ecdysozoa</taxon>
        <taxon>Nematoda</taxon>
        <taxon>Chromadorea</taxon>
        <taxon>Rhabditida</taxon>
        <taxon>Spirurina</taxon>
        <taxon>Spiruromorpha</taxon>
        <taxon>Filarioidea</taxon>
        <taxon>Onchocercidae</taxon>
        <taxon>Wuchereria</taxon>
    </lineage>
</organism>
<evidence type="ECO:0000313" key="1">
    <source>
        <dbReference type="EMBL" id="EJW70678.1"/>
    </source>
</evidence>
<dbReference type="AlphaFoldDB" id="J9DM30"/>
<dbReference type="SUPFAM" id="SSF46938">
    <property type="entry name" value="CRAL/TRIO N-terminal domain"/>
    <property type="match status" value="1"/>
</dbReference>
<proteinExistence type="predicted"/>
<evidence type="ECO:0000313" key="2">
    <source>
        <dbReference type="Proteomes" id="UP000004810"/>
    </source>
</evidence>
<sequence>MAMTAGEECYELLQVLRKRLRKKMLTQSIAVAKVSKNDLNRIFTEDWWPLSFLLAYHYDVDVTYSVIVECLKWRRSFCVDSKT</sequence>
<dbReference type="Proteomes" id="UP000004810">
    <property type="component" value="Unassembled WGS sequence"/>
</dbReference>
<dbReference type="EMBL" id="ADBV01020932">
    <property type="protein sequence ID" value="EJW70678.1"/>
    <property type="molecule type" value="Genomic_DNA"/>
</dbReference>
<name>J9DM30_WUCBA</name>
<comment type="caution">
    <text evidence="1">The sequence shown here is derived from an EMBL/GenBank/DDBJ whole genome shotgun (WGS) entry which is preliminary data.</text>
</comment>